<dbReference type="RefSeq" id="WP_379289967.1">
    <property type="nucleotide sequence ID" value="NZ_JBHTIU010000073.1"/>
</dbReference>
<feature type="transmembrane region" description="Helical" evidence="1">
    <location>
        <begin position="72"/>
        <end position="91"/>
    </location>
</feature>
<evidence type="ECO:0000256" key="1">
    <source>
        <dbReference type="SAM" id="Phobius"/>
    </source>
</evidence>
<name>A0ABW3DEU5_9BACL</name>
<reference evidence="3" key="1">
    <citation type="journal article" date="2019" name="Int. J. Syst. Evol. Microbiol.">
        <title>The Global Catalogue of Microorganisms (GCM) 10K type strain sequencing project: providing services to taxonomists for standard genome sequencing and annotation.</title>
        <authorList>
            <consortium name="The Broad Institute Genomics Platform"/>
            <consortium name="The Broad Institute Genome Sequencing Center for Infectious Disease"/>
            <person name="Wu L."/>
            <person name="Ma J."/>
        </authorList>
    </citation>
    <scope>NUCLEOTIDE SEQUENCE [LARGE SCALE GENOMIC DNA]</scope>
    <source>
        <strain evidence="3">CCUG 57263</strain>
    </source>
</reference>
<keyword evidence="3" id="KW-1185">Reference proteome</keyword>
<dbReference type="Proteomes" id="UP001597120">
    <property type="component" value="Unassembled WGS sequence"/>
</dbReference>
<accession>A0ABW3DEU5</accession>
<proteinExistence type="predicted"/>
<evidence type="ECO:0000313" key="3">
    <source>
        <dbReference type="Proteomes" id="UP001597120"/>
    </source>
</evidence>
<keyword evidence="1" id="KW-1133">Transmembrane helix</keyword>
<dbReference type="Pfam" id="PF17280">
    <property type="entry name" value="DUF5345"/>
    <property type="match status" value="1"/>
</dbReference>
<feature type="transmembrane region" description="Helical" evidence="1">
    <location>
        <begin position="97"/>
        <end position="115"/>
    </location>
</feature>
<gene>
    <name evidence="2" type="ORF">ACFQ03_18220</name>
</gene>
<keyword evidence="1" id="KW-0472">Membrane</keyword>
<organism evidence="2 3">
    <name type="scientific">Paenibacillus residui</name>
    <dbReference type="NCBI Taxonomy" id="629724"/>
    <lineage>
        <taxon>Bacteria</taxon>
        <taxon>Bacillati</taxon>
        <taxon>Bacillota</taxon>
        <taxon>Bacilli</taxon>
        <taxon>Bacillales</taxon>
        <taxon>Paenibacillaceae</taxon>
        <taxon>Paenibacillus</taxon>
    </lineage>
</organism>
<comment type="caution">
    <text evidence="2">The sequence shown here is derived from an EMBL/GenBank/DDBJ whole genome shotgun (WGS) entry which is preliminary data.</text>
</comment>
<sequence length="123" mass="14242">MKSKPTDSRLSGSEKALENEVNEIDSEMVKELREGLDKLEQSVPVFSPNLHWFEEQILQHRKQLRKKLVRDLLLFFTIAAIVLSLTVASMLNIPSVYMVFQIFACMLVPAALWWIQRRRKVGA</sequence>
<protein>
    <submittedName>
        <fullName evidence="2">YxlC family protein</fullName>
    </submittedName>
</protein>
<keyword evidence="1" id="KW-0812">Transmembrane</keyword>
<dbReference type="InterPro" id="IPR035238">
    <property type="entry name" value="DUF5345"/>
</dbReference>
<evidence type="ECO:0000313" key="2">
    <source>
        <dbReference type="EMBL" id="MFD0871079.1"/>
    </source>
</evidence>
<dbReference type="EMBL" id="JBHTIU010000073">
    <property type="protein sequence ID" value="MFD0871079.1"/>
    <property type="molecule type" value="Genomic_DNA"/>
</dbReference>